<name>A0A9Q3P6U2_9BASI</name>
<comment type="caution">
    <text evidence="1">The sequence shown here is derived from an EMBL/GenBank/DDBJ whole genome shotgun (WGS) entry which is preliminary data.</text>
</comment>
<sequence length="84" mass="9050">MLTRLHPPPDETPALPHISALSTPYASAPPPHLLLGLQSLHCCGALKLCLRRCPHPPLHLLAPAQHASNVAYHPYAFSAHPTCL</sequence>
<dbReference type="EMBL" id="AVOT02056757">
    <property type="protein sequence ID" value="MBW0551028.1"/>
    <property type="molecule type" value="Genomic_DNA"/>
</dbReference>
<reference evidence="1" key="1">
    <citation type="submission" date="2021-03" db="EMBL/GenBank/DDBJ databases">
        <title>Draft genome sequence of rust myrtle Austropuccinia psidii MF-1, a brazilian biotype.</title>
        <authorList>
            <person name="Quecine M.C."/>
            <person name="Pachon D.M.R."/>
            <person name="Bonatelli M.L."/>
            <person name="Correr F.H."/>
            <person name="Franceschini L.M."/>
            <person name="Leite T.F."/>
            <person name="Margarido G.R.A."/>
            <person name="Almeida C.A."/>
            <person name="Ferrarezi J.A."/>
            <person name="Labate C.A."/>
        </authorList>
    </citation>
    <scope>NUCLEOTIDE SEQUENCE</scope>
    <source>
        <strain evidence="1">MF-1</strain>
    </source>
</reference>
<protein>
    <submittedName>
        <fullName evidence="1">Uncharacterized protein</fullName>
    </submittedName>
</protein>
<keyword evidence="2" id="KW-1185">Reference proteome</keyword>
<proteinExistence type="predicted"/>
<dbReference type="AlphaFoldDB" id="A0A9Q3P6U2"/>
<dbReference type="Proteomes" id="UP000765509">
    <property type="component" value="Unassembled WGS sequence"/>
</dbReference>
<organism evidence="1 2">
    <name type="scientific">Austropuccinia psidii MF-1</name>
    <dbReference type="NCBI Taxonomy" id="1389203"/>
    <lineage>
        <taxon>Eukaryota</taxon>
        <taxon>Fungi</taxon>
        <taxon>Dikarya</taxon>
        <taxon>Basidiomycota</taxon>
        <taxon>Pucciniomycotina</taxon>
        <taxon>Pucciniomycetes</taxon>
        <taxon>Pucciniales</taxon>
        <taxon>Sphaerophragmiaceae</taxon>
        <taxon>Austropuccinia</taxon>
    </lineage>
</organism>
<evidence type="ECO:0000313" key="2">
    <source>
        <dbReference type="Proteomes" id="UP000765509"/>
    </source>
</evidence>
<gene>
    <name evidence="1" type="ORF">O181_090743</name>
</gene>
<accession>A0A9Q3P6U2</accession>
<evidence type="ECO:0000313" key="1">
    <source>
        <dbReference type="EMBL" id="MBW0551028.1"/>
    </source>
</evidence>